<evidence type="ECO:0000313" key="1">
    <source>
        <dbReference type="EMBL" id="MBI1686260.1"/>
    </source>
</evidence>
<keyword evidence="2" id="KW-1185">Reference proteome</keyword>
<name>A0ABS0T2Z8_9CAUL</name>
<dbReference type="RefSeq" id="WP_198578155.1">
    <property type="nucleotide sequence ID" value="NZ_JADWOX010000020.1"/>
</dbReference>
<evidence type="ECO:0000313" key="2">
    <source>
        <dbReference type="Proteomes" id="UP000639859"/>
    </source>
</evidence>
<comment type="caution">
    <text evidence="1">The sequence shown here is derived from an EMBL/GenBank/DDBJ whole genome shotgun (WGS) entry which is preliminary data.</text>
</comment>
<evidence type="ECO:0008006" key="3">
    <source>
        <dbReference type="Google" id="ProtNLM"/>
    </source>
</evidence>
<proteinExistence type="predicted"/>
<accession>A0ABS0T2Z8</accession>
<dbReference type="SUPFAM" id="SSF63829">
    <property type="entry name" value="Calcium-dependent phosphotriesterase"/>
    <property type="match status" value="1"/>
</dbReference>
<dbReference type="EMBL" id="JADWOX010000020">
    <property type="protein sequence ID" value="MBI1686260.1"/>
    <property type="molecule type" value="Genomic_DNA"/>
</dbReference>
<dbReference type="Proteomes" id="UP000639859">
    <property type="component" value="Unassembled WGS sequence"/>
</dbReference>
<reference evidence="1 2" key="1">
    <citation type="submission" date="2020-11" db="EMBL/GenBank/DDBJ databases">
        <title>genome sequence of strain KACC 18849.</title>
        <authorList>
            <person name="Gao J."/>
            <person name="Zhang X."/>
        </authorList>
    </citation>
    <scope>NUCLEOTIDE SEQUENCE [LARGE SCALE GENOMIC DNA]</scope>
    <source>
        <strain evidence="1 2">KACC 18849</strain>
    </source>
</reference>
<sequence>MVSGPARKQGRGGWRGVLRCARAIAVGASGALLAACATTTGDWADQLDGRARIANLGEYVDCVIVAHSATLEKVLFTCTPGVVVIVSTDTGARTVLKLSMMPEQPFVHRDGKDELLYFPGGGDAPAIREIDLGAGTVFDRPMIVPQGFHLMSVYLNPRDRCLVASLVAQGPWPQSGVLRAYDYDPRGRTPVRLDAPGVIEVSQGKNPRNTGAPNIGGLICVRDKAERMTLLLTQFEQDDRPGAIGTRITRVTATEQRVIHRASELLQFFQPKLAPYVYARNGIFPGMLKIDVDTGAVTTIGDKVDGAWEDFDPQTGLGMVSSKADKGHYRICLADLNGCRRSVWANTQLFTGSVSNGWLGDGFIAMSSNAIYLEPFPAQGPPGRRVWHYWFETPDADSPPQP</sequence>
<gene>
    <name evidence="1" type="ORF">I4Q42_21535</name>
</gene>
<organism evidence="1 2">
    <name type="scientific">Caulobacter hibisci</name>
    <dbReference type="NCBI Taxonomy" id="2035993"/>
    <lineage>
        <taxon>Bacteria</taxon>
        <taxon>Pseudomonadati</taxon>
        <taxon>Pseudomonadota</taxon>
        <taxon>Alphaproteobacteria</taxon>
        <taxon>Caulobacterales</taxon>
        <taxon>Caulobacteraceae</taxon>
        <taxon>Caulobacter</taxon>
    </lineage>
</organism>
<protein>
    <recommendedName>
        <fullName evidence="3">DUF1513 domain-containing protein</fullName>
    </recommendedName>
</protein>